<dbReference type="EMBL" id="OZ060371">
    <property type="protein sequence ID" value="CAL4043256.1"/>
    <property type="molecule type" value="Genomic_DNA"/>
</dbReference>
<evidence type="ECO:0000256" key="2">
    <source>
        <dbReference type="ARBA" id="ARBA00026073"/>
    </source>
</evidence>
<dbReference type="Pfam" id="PF13177">
    <property type="entry name" value="DNA_pol3_delta2"/>
    <property type="match status" value="1"/>
</dbReference>
<evidence type="ECO:0000256" key="3">
    <source>
        <dbReference type="SAM" id="Phobius"/>
    </source>
</evidence>
<gene>
    <name evidence="5" type="primary">holB</name>
    <name evidence="5" type="ORF">BUANCORI2928_280</name>
</gene>
<keyword evidence="3" id="KW-1133">Transmembrane helix</keyword>
<keyword evidence="1" id="KW-0239">DNA-directed DNA polymerase</keyword>
<dbReference type="RefSeq" id="WP_367680828.1">
    <property type="nucleotide sequence ID" value="NZ_OZ060371.1"/>
</dbReference>
<dbReference type="Gene3D" id="3.40.50.300">
    <property type="entry name" value="P-loop containing nucleotide triphosphate hydrolases"/>
    <property type="match status" value="1"/>
</dbReference>
<name>A0AAT9IGF9_9GAMM</name>
<protein>
    <submittedName>
        <fullName evidence="5">DNA polymerase III subunit delta</fullName>
        <ecNumber evidence="5">2.7.7.7</ecNumber>
    </submittedName>
</protein>
<dbReference type="InterPro" id="IPR027417">
    <property type="entry name" value="P-loop_NTPase"/>
</dbReference>
<dbReference type="SUPFAM" id="SSF48019">
    <property type="entry name" value="post-AAA+ oligomerization domain-like"/>
    <property type="match status" value="1"/>
</dbReference>
<dbReference type="Gene3D" id="1.20.272.10">
    <property type="match status" value="1"/>
</dbReference>
<feature type="domain" description="DNA polymerase III delta subunit C-terminal" evidence="4">
    <location>
        <begin position="212"/>
        <end position="324"/>
    </location>
</feature>
<dbReference type="InterPro" id="IPR015199">
    <property type="entry name" value="DNA_pol_III_delta_C"/>
</dbReference>
<dbReference type="GO" id="GO:0003887">
    <property type="term" value="F:DNA-directed DNA polymerase activity"/>
    <property type="evidence" value="ECO:0007669"/>
    <property type="project" value="UniProtKB-KW"/>
</dbReference>
<dbReference type="Pfam" id="PF09115">
    <property type="entry name" value="DNApol3-delta_C"/>
    <property type="match status" value="1"/>
</dbReference>
<evidence type="ECO:0000313" key="5">
    <source>
        <dbReference type="EMBL" id="CAL4043256.1"/>
    </source>
</evidence>
<keyword evidence="3" id="KW-0812">Transmembrane</keyword>
<comment type="subunit">
    <text evidence="2">DNA polymerase III contains a core (composed of alpha, epsilon and theta chains) that associates with a tau subunit. This core dimerizes to form the POLIII' complex. PolIII' associates with the gamma complex (composed of gamma, delta, delta', psi and chi chains) and with the beta chain to form the complete DNA polymerase III complex.</text>
</comment>
<dbReference type="GO" id="GO:0006260">
    <property type="term" value="P:DNA replication"/>
    <property type="evidence" value="ECO:0007669"/>
    <property type="project" value="InterPro"/>
</dbReference>
<evidence type="ECO:0000256" key="1">
    <source>
        <dbReference type="ARBA" id="ARBA00022932"/>
    </source>
</evidence>
<keyword evidence="5" id="KW-0808">Transferase</keyword>
<dbReference type="EC" id="2.7.7.7" evidence="5"/>
<sequence length="330" mass="39229">MNNEYPWIVSLYEKIINQYRQGYANKSIVINSMIGTACSVLIWDISKWILCEKKKHIYSCNQCFSCNLMKLKNHPDFYLIDLKKEKSDSYIEKSIELVKKVIFNTSHQNSAKIIFFSNSHNIPVSFINILLKIVEDSYSNTFLFIKNYFSDILPTIFIGRCITYNLFFSINDKKNILWLQKKTHSSLKLCTIMLKLSNGSPLVAFHMLKITLLKKRESFYKQFYFCLRKKNFFLLFSFFKEINFNLIILWIYSILIDSIKIKYLDESCLINLDQKLLILKISFKYSVKKLNLSIYSWFKCRFNLINVIGIDKNVLIANELLKFEKNFFHI</sequence>
<dbReference type="AlphaFoldDB" id="A0AAT9IGF9"/>
<keyword evidence="5" id="KW-0548">Nucleotidyltransferase</keyword>
<reference evidence="5" key="1">
    <citation type="submission" date="2024-06" db="EMBL/GenBank/DDBJ databases">
        <authorList>
            <person name="Manzano-Marin A."/>
            <person name="Manzano-Marin A."/>
            <person name="Alejandro Manzano Marin A."/>
        </authorList>
    </citation>
    <scope>NUCLEOTIDE SEQUENCE</scope>
    <source>
        <strain evidence="5">Ancorni-2928</strain>
    </source>
</reference>
<dbReference type="GO" id="GO:0009360">
    <property type="term" value="C:DNA polymerase III complex"/>
    <property type="evidence" value="ECO:0007669"/>
    <property type="project" value="InterPro"/>
</dbReference>
<dbReference type="GO" id="GO:0003677">
    <property type="term" value="F:DNA binding"/>
    <property type="evidence" value="ECO:0007669"/>
    <property type="project" value="InterPro"/>
</dbReference>
<evidence type="ECO:0000259" key="4">
    <source>
        <dbReference type="Pfam" id="PF09115"/>
    </source>
</evidence>
<accession>A0AAT9IGF9</accession>
<dbReference type="SUPFAM" id="SSF52540">
    <property type="entry name" value="P-loop containing nucleoside triphosphate hydrolases"/>
    <property type="match status" value="1"/>
</dbReference>
<feature type="transmembrane region" description="Helical" evidence="3">
    <location>
        <begin position="232"/>
        <end position="252"/>
    </location>
</feature>
<proteinExistence type="predicted"/>
<keyword evidence="3" id="KW-0472">Membrane</keyword>
<organism evidence="5">
    <name type="scientific">Buchnera aphidicola</name>
    <name type="common">Anoecia corni</name>
    <dbReference type="NCBI Taxonomy" id="2994477"/>
    <lineage>
        <taxon>Bacteria</taxon>
        <taxon>Pseudomonadati</taxon>
        <taxon>Pseudomonadota</taxon>
        <taxon>Gammaproteobacteria</taxon>
        <taxon>Enterobacterales</taxon>
        <taxon>Erwiniaceae</taxon>
        <taxon>Buchnera</taxon>
    </lineage>
</organism>
<dbReference type="InterPro" id="IPR008921">
    <property type="entry name" value="DNA_pol3_clamp-load_cplx_C"/>
</dbReference>